<sequence length="93" mass="9447">MLGLVGRKLQPPAGAGTAVLEGLDIGGLKRAVALLQTSRQEIRYPGAAKSEGGGEGTDPEAVAAAFGFATLAKLIEAVLKVRRGLIGHGQLLT</sequence>
<evidence type="ECO:0000313" key="1">
    <source>
        <dbReference type="EMBL" id="GGE52950.1"/>
    </source>
</evidence>
<name>A0A917AHZ3_9RHOB</name>
<dbReference type="EMBL" id="BMFJ01000006">
    <property type="protein sequence ID" value="GGE52950.1"/>
    <property type="molecule type" value="Genomic_DNA"/>
</dbReference>
<comment type="caution">
    <text evidence="1">The sequence shown here is derived from an EMBL/GenBank/DDBJ whole genome shotgun (WGS) entry which is preliminary data.</text>
</comment>
<keyword evidence="2" id="KW-1185">Reference proteome</keyword>
<reference evidence="2" key="1">
    <citation type="journal article" date="2019" name="Int. J. Syst. Evol. Microbiol.">
        <title>The Global Catalogue of Microorganisms (GCM) 10K type strain sequencing project: providing services to taxonomists for standard genome sequencing and annotation.</title>
        <authorList>
            <consortium name="The Broad Institute Genomics Platform"/>
            <consortium name="The Broad Institute Genome Sequencing Center for Infectious Disease"/>
            <person name="Wu L."/>
            <person name="Ma J."/>
        </authorList>
    </citation>
    <scope>NUCLEOTIDE SEQUENCE [LARGE SCALE GENOMIC DNA]</scope>
    <source>
        <strain evidence="2">CGMCC 1.12664</strain>
    </source>
</reference>
<accession>A0A917AHZ3</accession>
<organism evidence="1 2">
    <name type="scientific">Primorskyibacter flagellatus</name>
    <dbReference type="NCBI Taxonomy" id="1387277"/>
    <lineage>
        <taxon>Bacteria</taxon>
        <taxon>Pseudomonadati</taxon>
        <taxon>Pseudomonadota</taxon>
        <taxon>Alphaproteobacteria</taxon>
        <taxon>Rhodobacterales</taxon>
        <taxon>Roseobacteraceae</taxon>
        <taxon>Primorskyibacter</taxon>
    </lineage>
</organism>
<protein>
    <submittedName>
        <fullName evidence="1">Uncharacterized protein</fullName>
    </submittedName>
</protein>
<dbReference type="AlphaFoldDB" id="A0A917AHZ3"/>
<proteinExistence type="predicted"/>
<dbReference type="Proteomes" id="UP000612855">
    <property type="component" value="Unassembled WGS sequence"/>
</dbReference>
<evidence type="ECO:0000313" key="2">
    <source>
        <dbReference type="Proteomes" id="UP000612855"/>
    </source>
</evidence>
<gene>
    <name evidence="1" type="ORF">GCM10011360_44720</name>
</gene>